<dbReference type="PANTHER" id="PTHR45756:SF1">
    <property type="entry name" value="PROTEIN KINASE DOMAIN CONTAINING PROTEIN"/>
    <property type="match status" value="1"/>
</dbReference>
<dbReference type="InterPro" id="IPR053215">
    <property type="entry name" value="TKL_Ser/Thr_kinase"/>
</dbReference>
<dbReference type="Proteomes" id="UP000014680">
    <property type="component" value="Unassembled WGS sequence"/>
</dbReference>
<dbReference type="PROSITE" id="PS00107">
    <property type="entry name" value="PROTEIN_KINASE_ATP"/>
    <property type="match status" value="1"/>
</dbReference>
<dbReference type="GeneID" id="14893507"/>
<dbReference type="Gene3D" id="3.30.200.20">
    <property type="entry name" value="Phosphorylase Kinase, domain 1"/>
    <property type="match status" value="1"/>
</dbReference>
<dbReference type="EMBL" id="KB206203">
    <property type="protein sequence ID" value="ELP94538.1"/>
    <property type="molecule type" value="Genomic_DNA"/>
</dbReference>
<dbReference type="KEGG" id="eiv:EIN_116490"/>
<dbReference type="InterPro" id="IPR011009">
    <property type="entry name" value="Kinase-like_dom_sf"/>
</dbReference>
<organism evidence="6 7">
    <name type="scientific">Entamoeba invadens IP1</name>
    <dbReference type="NCBI Taxonomy" id="370355"/>
    <lineage>
        <taxon>Eukaryota</taxon>
        <taxon>Amoebozoa</taxon>
        <taxon>Evosea</taxon>
        <taxon>Archamoebae</taxon>
        <taxon>Mastigamoebida</taxon>
        <taxon>Entamoebidae</taxon>
        <taxon>Entamoeba</taxon>
    </lineage>
</organism>
<gene>
    <name evidence="6" type="ORF">EIN_116490</name>
</gene>
<reference evidence="6 7" key="1">
    <citation type="submission" date="2012-10" db="EMBL/GenBank/DDBJ databases">
        <authorList>
            <person name="Zafar N."/>
            <person name="Inman J."/>
            <person name="Hall N."/>
            <person name="Lorenzi H."/>
            <person name="Caler E."/>
        </authorList>
    </citation>
    <scope>NUCLEOTIDE SEQUENCE [LARGE SCALE GENOMIC DNA]</scope>
    <source>
        <strain evidence="6 7">IP1</strain>
    </source>
</reference>
<accession>L7FP63</accession>
<dbReference type="GO" id="GO:0004709">
    <property type="term" value="F:MAP kinase kinase kinase activity"/>
    <property type="evidence" value="ECO:0007669"/>
    <property type="project" value="UniProtKB-EC"/>
</dbReference>
<feature type="domain" description="Protein kinase" evidence="5">
    <location>
        <begin position="111"/>
        <end position="376"/>
    </location>
</feature>
<feature type="binding site" evidence="3">
    <location>
        <position position="139"/>
    </location>
    <ligand>
        <name>ATP</name>
        <dbReference type="ChEBI" id="CHEBI:30616"/>
    </ligand>
</feature>
<protein>
    <submittedName>
        <fullName evidence="6">Serine/threonine protein kinase HT1, putative</fullName>
        <ecNumber evidence="6">2.7.11.25</ecNumber>
    </submittedName>
</protein>
<dbReference type="GO" id="GO:0005524">
    <property type="term" value="F:ATP binding"/>
    <property type="evidence" value="ECO:0007669"/>
    <property type="project" value="UniProtKB-UniRule"/>
</dbReference>
<evidence type="ECO:0000256" key="1">
    <source>
        <dbReference type="ARBA" id="ARBA00022741"/>
    </source>
</evidence>
<evidence type="ECO:0000313" key="7">
    <source>
        <dbReference type="Proteomes" id="UP000014680"/>
    </source>
</evidence>
<dbReference type="OrthoDB" id="1840988at2759"/>
<keyword evidence="1 3" id="KW-0547">Nucleotide-binding</keyword>
<evidence type="ECO:0000259" key="5">
    <source>
        <dbReference type="PROSITE" id="PS50011"/>
    </source>
</evidence>
<dbReference type="Gene3D" id="1.10.510.10">
    <property type="entry name" value="Transferase(Phosphotransferase) domain 1"/>
    <property type="match status" value="1"/>
</dbReference>
<dbReference type="AlphaFoldDB" id="L7FP63"/>
<sequence>MFDIDTELLPVDQESRDLICIGNMSKHKLKVQFSVISGCDYYEIRTVPSIVTLKRGFACEFEIFIKPLCSCKIVDNVLVTGLDINSGEIKEGKIAIETNTENSTKLFYQEIEETKKLGEGSFGIVYKGLYRGNDVAIKKMKESKQTAKNMEEFENEVSMLDKFRSEYLVHFFGAVFVPNKICMVTEFAKYGSIQDLMKHKNSNEIDLNLRVKFMLNGAEGILYLHENGILHRDIKPDNFLIFSLDPNEKVNAKLTDFGSARNINMLMTNMTFTKGIGTPKYMAPEVLNKKKYKKSADVFSFGVTLYECFSWKMAYQKDDVRFKFAWGIADFITSGKRLENITNISKEMNDLISKCWVQEQEKRLTIQEVVGTLQNLNQR</sequence>
<dbReference type="InterPro" id="IPR017441">
    <property type="entry name" value="Protein_kinase_ATP_BS"/>
</dbReference>
<name>L7FP63_ENTIV</name>
<evidence type="ECO:0000256" key="2">
    <source>
        <dbReference type="ARBA" id="ARBA00022840"/>
    </source>
</evidence>
<dbReference type="RefSeq" id="XP_004261309.1">
    <property type="nucleotide sequence ID" value="XM_004261261.1"/>
</dbReference>
<dbReference type="PROSITE" id="PS00108">
    <property type="entry name" value="PROTEIN_KINASE_ST"/>
    <property type="match status" value="1"/>
</dbReference>
<dbReference type="PANTHER" id="PTHR45756">
    <property type="entry name" value="PALMITOYLTRANSFERASE"/>
    <property type="match status" value="1"/>
</dbReference>
<dbReference type="OMA" id="CPRDMAL"/>
<evidence type="ECO:0000313" key="6">
    <source>
        <dbReference type="EMBL" id="ELP94538.1"/>
    </source>
</evidence>
<comment type="similarity">
    <text evidence="4">Belongs to the protein kinase superfamily.</text>
</comment>
<evidence type="ECO:0000256" key="4">
    <source>
        <dbReference type="RuleBase" id="RU000304"/>
    </source>
</evidence>
<dbReference type="PROSITE" id="PS50011">
    <property type="entry name" value="PROTEIN_KINASE_DOM"/>
    <property type="match status" value="1"/>
</dbReference>
<keyword evidence="2 3" id="KW-0067">ATP-binding</keyword>
<dbReference type="CDD" id="cd13999">
    <property type="entry name" value="STKc_MAP3K-like"/>
    <property type="match status" value="1"/>
</dbReference>
<keyword evidence="7" id="KW-1185">Reference proteome</keyword>
<evidence type="ECO:0000256" key="3">
    <source>
        <dbReference type="PROSITE-ProRule" id="PRU10141"/>
    </source>
</evidence>
<keyword evidence="4 6" id="KW-0723">Serine/threonine-protein kinase</keyword>
<dbReference type="SUPFAM" id="SSF56112">
    <property type="entry name" value="Protein kinase-like (PK-like)"/>
    <property type="match status" value="1"/>
</dbReference>
<dbReference type="Pfam" id="PF00069">
    <property type="entry name" value="Pkinase"/>
    <property type="match status" value="1"/>
</dbReference>
<keyword evidence="6" id="KW-0808">Transferase</keyword>
<dbReference type="SMART" id="SM00220">
    <property type="entry name" value="S_TKc"/>
    <property type="match status" value="1"/>
</dbReference>
<keyword evidence="6" id="KW-0418">Kinase</keyword>
<dbReference type="InterPro" id="IPR008271">
    <property type="entry name" value="Ser/Thr_kinase_AS"/>
</dbReference>
<proteinExistence type="inferred from homology"/>
<dbReference type="EC" id="2.7.11.25" evidence="6"/>
<dbReference type="InterPro" id="IPR000719">
    <property type="entry name" value="Prot_kinase_dom"/>
</dbReference>
<dbReference type="VEuPathDB" id="AmoebaDB:EIN_116490"/>